<gene>
    <name evidence="11" type="ORF">SteCoe_17179</name>
</gene>
<evidence type="ECO:0000313" key="11">
    <source>
        <dbReference type="EMBL" id="OMJ82216.1"/>
    </source>
</evidence>
<reference evidence="11 12" key="1">
    <citation type="submission" date="2016-11" db="EMBL/GenBank/DDBJ databases">
        <title>The macronuclear genome of Stentor coeruleus: a giant cell with tiny introns.</title>
        <authorList>
            <person name="Slabodnick M."/>
            <person name="Ruby J.G."/>
            <person name="Reiff S.B."/>
            <person name="Swart E.C."/>
            <person name="Gosai S."/>
            <person name="Prabakaran S."/>
            <person name="Witkowska E."/>
            <person name="Larue G.E."/>
            <person name="Fisher S."/>
            <person name="Freeman R.M."/>
            <person name="Gunawardena J."/>
            <person name="Chu W."/>
            <person name="Stover N.A."/>
            <person name="Gregory B.D."/>
            <person name="Nowacki M."/>
            <person name="Derisi J."/>
            <person name="Roy S.W."/>
            <person name="Marshall W.F."/>
            <person name="Sood P."/>
        </authorList>
    </citation>
    <scope>NUCLEOTIDE SEQUENCE [LARGE SCALE GENOMIC DNA]</scope>
    <source>
        <strain evidence="11">WM001</strain>
    </source>
</reference>
<feature type="region of interest" description="Disordered" evidence="9">
    <location>
        <begin position="128"/>
        <end position="149"/>
    </location>
</feature>
<keyword evidence="6 7" id="KW-0067">ATP-binding</keyword>
<dbReference type="PROSITE" id="PS50011">
    <property type="entry name" value="PROTEIN_KINASE_DOM"/>
    <property type="match status" value="1"/>
</dbReference>
<dbReference type="Pfam" id="PF00069">
    <property type="entry name" value="Pkinase"/>
    <property type="match status" value="1"/>
</dbReference>
<dbReference type="Gene3D" id="1.10.510.10">
    <property type="entry name" value="Transferase(Phosphotransferase) domain 1"/>
    <property type="match status" value="1"/>
</dbReference>
<dbReference type="GO" id="GO:0007165">
    <property type="term" value="P:signal transduction"/>
    <property type="evidence" value="ECO:0007669"/>
    <property type="project" value="TreeGrafter"/>
</dbReference>
<dbReference type="CDD" id="cd14008">
    <property type="entry name" value="STKc_LKB1_CaMKK"/>
    <property type="match status" value="1"/>
</dbReference>
<feature type="compositionally biased region" description="Low complexity" evidence="9">
    <location>
        <begin position="128"/>
        <end position="147"/>
    </location>
</feature>
<keyword evidence="12" id="KW-1185">Reference proteome</keyword>
<evidence type="ECO:0000313" key="12">
    <source>
        <dbReference type="Proteomes" id="UP000187209"/>
    </source>
</evidence>
<dbReference type="SMART" id="SM00220">
    <property type="entry name" value="S_TKc"/>
    <property type="match status" value="1"/>
</dbReference>
<evidence type="ECO:0000256" key="1">
    <source>
        <dbReference type="ARBA" id="ARBA00011245"/>
    </source>
</evidence>
<dbReference type="GO" id="GO:0004674">
    <property type="term" value="F:protein serine/threonine kinase activity"/>
    <property type="evidence" value="ECO:0007669"/>
    <property type="project" value="UniProtKB-KW"/>
</dbReference>
<dbReference type="PANTHER" id="PTHR43895">
    <property type="entry name" value="CALCIUM/CALMODULIN-DEPENDENT PROTEIN KINASE KINASE-RELATED"/>
    <property type="match status" value="1"/>
</dbReference>
<dbReference type="GO" id="GO:0005524">
    <property type="term" value="F:ATP binding"/>
    <property type="evidence" value="ECO:0007669"/>
    <property type="project" value="UniProtKB-UniRule"/>
</dbReference>
<evidence type="ECO:0000256" key="3">
    <source>
        <dbReference type="ARBA" id="ARBA00022679"/>
    </source>
</evidence>
<dbReference type="SUPFAM" id="SSF56112">
    <property type="entry name" value="Protein kinase-like (PK-like)"/>
    <property type="match status" value="1"/>
</dbReference>
<dbReference type="InterPro" id="IPR017441">
    <property type="entry name" value="Protein_kinase_ATP_BS"/>
</dbReference>
<evidence type="ECO:0000256" key="5">
    <source>
        <dbReference type="ARBA" id="ARBA00022777"/>
    </source>
</evidence>
<evidence type="ECO:0000256" key="6">
    <source>
        <dbReference type="ARBA" id="ARBA00022840"/>
    </source>
</evidence>
<protein>
    <recommendedName>
        <fullName evidence="10">Protein kinase domain-containing protein</fullName>
    </recommendedName>
</protein>
<proteinExistence type="inferred from homology"/>
<feature type="binding site" evidence="7">
    <location>
        <position position="222"/>
    </location>
    <ligand>
        <name>ATP</name>
        <dbReference type="ChEBI" id="CHEBI:30616"/>
    </ligand>
</feature>
<dbReference type="OrthoDB" id="68483at2759"/>
<sequence>MGFCCSKNINISSTSKKDDDESLPRQTLNSYSSQASLKITPNHIKHSTSSSPKTLIKFNLSTPQCTKASSTISPISVKKNENLFEVTNSKPISSQAMKSVSTVDPDLIQKAKRFSLIISKNPNIDLSISNDSDSDQISSGSDSPSIPLKFPNDRNTQITKAIPFISFKTMNDVIHTQYLEKQRSLEDKKKINQYTFQGLLGTGTFGKIYKVTDDLGNLAAVKVYNKNTLIKRRIGKNRTAWDLIQSEIQIMSSLSHKNIAQLIEVIDFKETKKIYLVFEYIEKGTILDKCPLSETETKKYFFDLVLAVEYLHNIAYVVHRDIKPQNLLISKDDLIKICDFRSAMLVDNLRDELNNSAGTYLFMPPEAHNNKGFRGKPADIWALGITLYCMIAGRTPFKSRNISNLCDEISQDEIMFTQNFSDKVMSLIRGMTNKDPEKRYSIDMVKEHSWFKDV</sequence>
<accession>A0A1R2BZN2</accession>
<keyword evidence="2 8" id="KW-0723">Serine/threonine-protein kinase</keyword>
<evidence type="ECO:0000256" key="8">
    <source>
        <dbReference type="RuleBase" id="RU000304"/>
    </source>
</evidence>
<evidence type="ECO:0000256" key="9">
    <source>
        <dbReference type="SAM" id="MobiDB-lite"/>
    </source>
</evidence>
<evidence type="ECO:0000259" key="10">
    <source>
        <dbReference type="PROSITE" id="PS50011"/>
    </source>
</evidence>
<evidence type="ECO:0000256" key="2">
    <source>
        <dbReference type="ARBA" id="ARBA00022527"/>
    </source>
</evidence>
<evidence type="ECO:0000256" key="4">
    <source>
        <dbReference type="ARBA" id="ARBA00022741"/>
    </source>
</evidence>
<dbReference type="PROSITE" id="PS00107">
    <property type="entry name" value="PROTEIN_KINASE_ATP"/>
    <property type="match status" value="1"/>
</dbReference>
<dbReference type="InterPro" id="IPR008271">
    <property type="entry name" value="Ser/Thr_kinase_AS"/>
</dbReference>
<dbReference type="FunFam" id="1.10.510.10:FF:000571">
    <property type="entry name" value="Maternal embryonic leucine zipper kinase"/>
    <property type="match status" value="1"/>
</dbReference>
<dbReference type="AlphaFoldDB" id="A0A1R2BZN2"/>
<evidence type="ECO:0000256" key="7">
    <source>
        <dbReference type="PROSITE-ProRule" id="PRU10141"/>
    </source>
</evidence>
<keyword evidence="3" id="KW-0808">Transferase</keyword>
<dbReference type="PANTHER" id="PTHR43895:SF150">
    <property type="entry name" value="SERINE_THREONINE-PROTEIN KINASE STK11"/>
    <property type="match status" value="1"/>
</dbReference>
<name>A0A1R2BZN2_9CILI</name>
<comment type="subunit">
    <text evidence="1">Monomer.</text>
</comment>
<dbReference type="EMBL" id="MPUH01000349">
    <property type="protein sequence ID" value="OMJ82216.1"/>
    <property type="molecule type" value="Genomic_DNA"/>
</dbReference>
<comment type="similarity">
    <text evidence="8">Belongs to the protein kinase superfamily.</text>
</comment>
<keyword evidence="4 7" id="KW-0547">Nucleotide-binding</keyword>
<organism evidence="11 12">
    <name type="scientific">Stentor coeruleus</name>
    <dbReference type="NCBI Taxonomy" id="5963"/>
    <lineage>
        <taxon>Eukaryota</taxon>
        <taxon>Sar</taxon>
        <taxon>Alveolata</taxon>
        <taxon>Ciliophora</taxon>
        <taxon>Postciliodesmatophora</taxon>
        <taxon>Heterotrichea</taxon>
        <taxon>Heterotrichida</taxon>
        <taxon>Stentoridae</taxon>
        <taxon>Stentor</taxon>
    </lineage>
</organism>
<dbReference type="PROSITE" id="PS00108">
    <property type="entry name" value="PROTEIN_KINASE_ST"/>
    <property type="match status" value="1"/>
</dbReference>
<keyword evidence="5" id="KW-0418">Kinase</keyword>
<comment type="caution">
    <text evidence="11">The sequence shown here is derived from an EMBL/GenBank/DDBJ whole genome shotgun (WGS) entry which is preliminary data.</text>
</comment>
<dbReference type="Proteomes" id="UP000187209">
    <property type="component" value="Unassembled WGS sequence"/>
</dbReference>
<feature type="domain" description="Protein kinase" evidence="10">
    <location>
        <begin position="194"/>
        <end position="451"/>
    </location>
</feature>
<dbReference type="InterPro" id="IPR011009">
    <property type="entry name" value="Kinase-like_dom_sf"/>
</dbReference>
<dbReference type="InterPro" id="IPR000719">
    <property type="entry name" value="Prot_kinase_dom"/>
</dbReference>